<dbReference type="InterPro" id="IPR001054">
    <property type="entry name" value="A/G_cyclase"/>
</dbReference>
<dbReference type="GO" id="GO:0004016">
    <property type="term" value="F:adenylate cyclase activity"/>
    <property type="evidence" value="ECO:0007669"/>
    <property type="project" value="UniProtKB-ARBA"/>
</dbReference>
<sequence length="207" mass="22896">MPSTDDITLSNDAVKLEGTVLYADLAHSTTMVDSEPDWFAAEIYKNYLYCAAHIIREFDGVITAYDGDRVMGVFIGDMKNTNAAKCALKINYTVKKILRPALAAKYPKSTFVLEQRVGIDTSDLFVARTGIRGSNDLVWVGNAANNAAKMAALPTSYPSYISAAVYNRLDPESKYFDDITMTDNMWTNLGDSDLGYVIYGSTYSWVL</sequence>
<dbReference type="SUPFAM" id="SSF55073">
    <property type="entry name" value="Nucleotide cyclase"/>
    <property type="match status" value="1"/>
</dbReference>
<dbReference type="RefSeq" id="WP_275232164.1">
    <property type="nucleotide sequence ID" value="NZ_JARDXE010000014.1"/>
</dbReference>
<evidence type="ECO:0000259" key="1">
    <source>
        <dbReference type="PROSITE" id="PS50125"/>
    </source>
</evidence>
<evidence type="ECO:0000313" key="2">
    <source>
        <dbReference type="EMBL" id="MDE8647599.1"/>
    </source>
</evidence>
<protein>
    <submittedName>
        <fullName evidence="2">Adenylate/guanylate cyclase domain-containing protein</fullName>
    </submittedName>
</protein>
<dbReference type="AlphaFoldDB" id="A0AAW6LKU2"/>
<dbReference type="GO" id="GO:0035556">
    <property type="term" value="P:intracellular signal transduction"/>
    <property type="evidence" value="ECO:0007669"/>
    <property type="project" value="InterPro"/>
</dbReference>
<dbReference type="PROSITE" id="PS50125">
    <property type="entry name" value="GUANYLATE_CYCLASE_2"/>
    <property type="match status" value="1"/>
</dbReference>
<dbReference type="EMBL" id="JARDXE010000014">
    <property type="protein sequence ID" value="MDE8647599.1"/>
    <property type="molecule type" value="Genomic_DNA"/>
</dbReference>
<feature type="domain" description="Guanylate cyclase" evidence="1">
    <location>
        <begin position="19"/>
        <end position="151"/>
    </location>
</feature>
<dbReference type="InterPro" id="IPR029787">
    <property type="entry name" value="Nucleotide_cyclase"/>
</dbReference>
<proteinExistence type="predicted"/>
<gene>
    <name evidence="2" type="ORF">PXH69_21730</name>
</gene>
<reference evidence="2" key="1">
    <citation type="submission" date="2023-02" db="EMBL/GenBank/DDBJ databases">
        <title>A novel hydrolase synthesized by Rhodococcus erythropolis HQ is responsible for the detoxification of Zearalenone.</title>
        <authorList>
            <person name="Hu J."/>
            <person name="Xu J."/>
        </authorList>
    </citation>
    <scope>NUCLEOTIDE SEQUENCE</scope>
    <source>
        <strain evidence="2">HQ</strain>
    </source>
</reference>
<dbReference type="Gene3D" id="3.30.70.1230">
    <property type="entry name" value="Nucleotide cyclase"/>
    <property type="match status" value="1"/>
</dbReference>
<evidence type="ECO:0000313" key="3">
    <source>
        <dbReference type="Proteomes" id="UP001217325"/>
    </source>
</evidence>
<dbReference type="Proteomes" id="UP001217325">
    <property type="component" value="Unassembled WGS sequence"/>
</dbReference>
<accession>A0AAW6LKU2</accession>
<comment type="caution">
    <text evidence="2">The sequence shown here is derived from an EMBL/GenBank/DDBJ whole genome shotgun (WGS) entry which is preliminary data.</text>
</comment>
<name>A0AAW6LKU2_RHOSG</name>
<organism evidence="2 3">
    <name type="scientific">Rhodococcus qingshengii</name>
    <dbReference type="NCBI Taxonomy" id="334542"/>
    <lineage>
        <taxon>Bacteria</taxon>
        <taxon>Bacillati</taxon>
        <taxon>Actinomycetota</taxon>
        <taxon>Actinomycetes</taxon>
        <taxon>Mycobacteriales</taxon>
        <taxon>Nocardiaceae</taxon>
        <taxon>Rhodococcus</taxon>
        <taxon>Rhodococcus erythropolis group</taxon>
    </lineage>
</organism>
<dbReference type="GO" id="GO:0009190">
    <property type="term" value="P:cyclic nucleotide biosynthetic process"/>
    <property type="evidence" value="ECO:0007669"/>
    <property type="project" value="InterPro"/>
</dbReference>